<dbReference type="Proteomes" id="UP001500190">
    <property type="component" value="Unassembled WGS sequence"/>
</dbReference>
<proteinExistence type="predicted"/>
<keyword evidence="1" id="KW-0472">Membrane</keyword>
<dbReference type="EMBL" id="BAAAND010000001">
    <property type="protein sequence ID" value="GAA1566651.1"/>
    <property type="molecule type" value="Genomic_DNA"/>
</dbReference>
<evidence type="ECO:0000256" key="1">
    <source>
        <dbReference type="SAM" id="Phobius"/>
    </source>
</evidence>
<reference evidence="2 3" key="1">
    <citation type="journal article" date="2019" name="Int. J. Syst. Evol. Microbiol.">
        <title>The Global Catalogue of Microorganisms (GCM) 10K type strain sequencing project: providing services to taxonomists for standard genome sequencing and annotation.</title>
        <authorList>
            <consortium name="The Broad Institute Genomics Platform"/>
            <consortium name="The Broad Institute Genome Sequencing Center for Infectious Disease"/>
            <person name="Wu L."/>
            <person name="Ma J."/>
        </authorList>
    </citation>
    <scope>NUCLEOTIDE SEQUENCE [LARGE SCALE GENOMIC DNA]</scope>
    <source>
        <strain evidence="2 3">JCM 14304</strain>
    </source>
</reference>
<name>A0ABN2D1S5_9ACTN</name>
<protein>
    <submittedName>
        <fullName evidence="2">Uncharacterized protein</fullName>
    </submittedName>
</protein>
<feature type="transmembrane region" description="Helical" evidence="1">
    <location>
        <begin position="12"/>
        <end position="30"/>
    </location>
</feature>
<accession>A0ABN2D1S5</accession>
<evidence type="ECO:0000313" key="2">
    <source>
        <dbReference type="EMBL" id="GAA1566651.1"/>
    </source>
</evidence>
<feature type="transmembrane region" description="Helical" evidence="1">
    <location>
        <begin position="36"/>
        <end position="53"/>
    </location>
</feature>
<keyword evidence="1" id="KW-1133">Transmembrane helix</keyword>
<sequence length="191" mass="21143">MRVTAMLTYRWMWRTVAGGLLLLAVILAVLILPAAIWMILASLAVPFGLMLAIGTDNSRSRRRHVVTVTVVGFLVAAGEVALIRLLGFGALAMFGVLLATSPPALRLYGVRVHDRKMPDATVGTRQLCRQWLDSYDELHQAPTAKARLRVVMARQRCLDELERRDPDGLQAWLFSSASAGSDPRRYLTDSN</sequence>
<organism evidence="2 3">
    <name type="scientific">Kribbella karoonensis</name>
    <dbReference type="NCBI Taxonomy" id="324851"/>
    <lineage>
        <taxon>Bacteria</taxon>
        <taxon>Bacillati</taxon>
        <taxon>Actinomycetota</taxon>
        <taxon>Actinomycetes</taxon>
        <taxon>Propionibacteriales</taxon>
        <taxon>Kribbellaceae</taxon>
        <taxon>Kribbella</taxon>
    </lineage>
</organism>
<feature type="transmembrane region" description="Helical" evidence="1">
    <location>
        <begin position="65"/>
        <end position="83"/>
    </location>
</feature>
<keyword evidence="1" id="KW-0812">Transmembrane</keyword>
<gene>
    <name evidence="2" type="ORF">GCM10009742_05140</name>
</gene>
<keyword evidence="3" id="KW-1185">Reference proteome</keyword>
<feature type="transmembrane region" description="Helical" evidence="1">
    <location>
        <begin position="89"/>
        <end position="108"/>
    </location>
</feature>
<comment type="caution">
    <text evidence="2">The sequence shown here is derived from an EMBL/GenBank/DDBJ whole genome shotgun (WGS) entry which is preliminary data.</text>
</comment>
<evidence type="ECO:0000313" key="3">
    <source>
        <dbReference type="Proteomes" id="UP001500190"/>
    </source>
</evidence>